<evidence type="ECO:0000256" key="5">
    <source>
        <dbReference type="ARBA" id="ARBA00022723"/>
    </source>
</evidence>
<accession>A0A8C7K2Y7</accession>
<comment type="subcellular location">
    <subcellularLocation>
        <location evidence="1">Endosome membrane</location>
        <topology evidence="1">Peripheral membrane protein</topology>
        <orientation evidence="1">Cytoplasmic side</orientation>
    </subcellularLocation>
    <subcellularLocation>
        <location evidence="2">Late endosome membrane</location>
    </subcellularLocation>
    <subcellularLocation>
        <location evidence="3">Lysosome membrane</location>
        <topology evidence="3">Peripheral membrane protein</topology>
        <orientation evidence="3">Cytoplasmic side</orientation>
    </subcellularLocation>
</comment>
<evidence type="ECO:0000256" key="2">
    <source>
        <dbReference type="ARBA" id="ARBA00004414"/>
    </source>
</evidence>
<evidence type="ECO:0000256" key="4">
    <source>
        <dbReference type="ARBA" id="ARBA00005975"/>
    </source>
</evidence>
<protein>
    <recommendedName>
        <fullName evidence="9">LITAF domain-containing protein</fullName>
    </recommendedName>
</protein>
<evidence type="ECO:0000256" key="1">
    <source>
        <dbReference type="ARBA" id="ARBA00004125"/>
    </source>
</evidence>
<evidence type="ECO:0000313" key="11">
    <source>
        <dbReference type="Proteomes" id="UP000694557"/>
    </source>
</evidence>
<sequence length="178" mass="18811">MEKSQYGPPQDLSAPPYPGPPADYQGSGGGTAYPPQPGFQAGPQPGMYPPPPQYGTGMAQPTNVPSVTQVVVMQQLLLRDVAGQMTCPHCQVQVLTETTHTTGLVTWLICGALCCFINPGGGDAAAAAKRRSRPDDVSPLSGPGSDRDHTHPWTAHLAHLWSPLLLLVHDILLDSVLC</sequence>
<evidence type="ECO:0000256" key="6">
    <source>
        <dbReference type="ARBA" id="ARBA00022833"/>
    </source>
</evidence>
<feature type="domain" description="LITAF" evidence="9">
    <location>
        <begin position="83"/>
        <end position="117"/>
    </location>
</feature>
<keyword evidence="11" id="KW-1185">Reference proteome</keyword>
<evidence type="ECO:0000256" key="8">
    <source>
        <dbReference type="SAM" id="MobiDB-lite"/>
    </source>
</evidence>
<dbReference type="PANTHER" id="PTHR23292">
    <property type="entry name" value="LIPOPOLYSACCHARIDE-INDUCED TUMOR NECROSIS FACTOR-ALPHA FACTOR"/>
    <property type="match status" value="1"/>
</dbReference>
<feature type="region of interest" description="Disordered" evidence="8">
    <location>
        <begin position="125"/>
        <end position="147"/>
    </location>
</feature>
<reference evidence="10" key="1">
    <citation type="submission" date="2025-08" db="UniProtKB">
        <authorList>
            <consortium name="Ensembl"/>
        </authorList>
    </citation>
    <scope>IDENTIFICATION</scope>
</reference>
<dbReference type="GO" id="GO:0098574">
    <property type="term" value="C:cytoplasmic side of lysosomal membrane"/>
    <property type="evidence" value="ECO:0007669"/>
    <property type="project" value="TreeGrafter"/>
</dbReference>
<evidence type="ECO:0000259" key="9">
    <source>
        <dbReference type="Pfam" id="PF10601"/>
    </source>
</evidence>
<comment type="similarity">
    <text evidence="4">Belongs to the CDIP1/LITAF family.</text>
</comment>
<dbReference type="PANTHER" id="PTHR23292:SF47">
    <property type="entry name" value="LITAF DOMAIN-CONTAINING PROTEIN"/>
    <property type="match status" value="1"/>
</dbReference>
<dbReference type="InterPro" id="IPR006629">
    <property type="entry name" value="LITAF"/>
</dbReference>
<proteinExistence type="inferred from homology"/>
<dbReference type="GO" id="GO:0098560">
    <property type="term" value="C:cytoplasmic side of late endosome membrane"/>
    <property type="evidence" value="ECO:0007669"/>
    <property type="project" value="TreeGrafter"/>
</dbReference>
<dbReference type="GeneTree" id="ENSGT01060000249674"/>
<dbReference type="Pfam" id="PF10601">
    <property type="entry name" value="zf-LITAF-like"/>
    <property type="match status" value="1"/>
</dbReference>
<dbReference type="AlphaFoldDB" id="A0A8C7K2Y7"/>
<organism evidence="10 11">
    <name type="scientific">Oncorhynchus kisutch</name>
    <name type="common">Coho salmon</name>
    <name type="synonym">Salmo kisutch</name>
    <dbReference type="NCBI Taxonomy" id="8019"/>
    <lineage>
        <taxon>Eukaryota</taxon>
        <taxon>Metazoa</taxon>
        <taxon>Chordata</taxon>
        <taxon>Craniata</taxon>
        <taxon>Vertebrata</taxon>
        <taxon>Euteleostomi</taxon>
        <taxon>Actinopterygii</taxon>
        <taxon>Neopterygii</taxon>
        <taxon>Teleostei</taxon>
        <taxon>Protacanthopterygii</taxon>
        <taxon>Salmoniformes</taxon>
        <taxon>Salmonidae</taxon>
        <taxon>Salmoninae</taxon>
        <taxon>Oncorhynchus</taxon>
    </lineage>
</organism>
<keyword evidence="7" id="KW-0472">Membrane</keyword>
<dbReference type="GO" id="GO:0008270">
    <property type="term" value="F:zinc ion binding"/>
    <property type="evidence" value="ECO:0007669"/>
    <property type="project" value="TreeGrafter"/>
</dbReference>
<dbReference type="Proteomes" id="UP000694557">
    <property type="component" value="Unassembled WGS sequence"/>
</dbReference>
<keyword evidence="6" id="KW-0862">Zinc</keyword>
<feature type="region of interest" description="Disordered" evidence="8">
    <location>
        <begin position="1"/>
        <end position="61"/>
    </location>
</feature>
<dbReference type="InterPro" id="IPR037519">
    <property type="entry name" value="LITAF_fam"/>
</dbReference>
<keyword evidence="5" id="KW-0479">Metal-binding</keyword>
<dbReference type="Ensembl" id="ENSOKIT00005101256.1">
    <property type="protein sequence ID" value="ENSOKIP00005094703.1"/>
    <property type="gene ID" value="ENSOKIG00005041389.1"/>
</dbReference>
<name>A0A8C7K2Y7_ONCKI</name>
<evidence type="ECO:0000256" key="7">
    <source>
        <dbReference type="ARBA" id="ARBA00023136"/>
    </source>
</evidence>
<dbReference type="GO" id="GO:0005634">
    <property type="term" value="C:nucleus"/>
    <property type="evidence" value="ECO:0007669"/>
    <property type="project" value="TreeGrafter"/>
</dbReference>
<evidence type="ECO:0000313" key="10">
    <source>
        <dbReference type="Ensembl" id="ENSOKIP00005094703.1"/>
    </source>
</evidence>
<reference evidence="10" key="2">
    <citation type="submission" date="2025-09" db="UniProtKB">
        <authorList>
            <consortium name="Ensembl"/>
        </authorList>
    </citation>
    <scope>IDENTIFICATION</scope>
</reference>
<gene>
    <name evidence="10" type="primary">LOC116364982</name>
</gene>
<evidence type="ECO:0000256" key="3">
    <source>
        <dbReference type="ARBA" id="ARBA00004630"/>
    </source>
</evidence>